<keyword evidence="10" id="KW-0812">Transmembrane</keyword>
<dbReference type="AlphaFoldDB" id="A0A1T4LVZ4"/>
<dbReference type="SUPFAM" id="SSF49384">
    <property type="entry name" value="Carbohydrate-binding domain"/>
    <property type="match status" value="1"/>
</dbReference>
<evidence type="ECO:0000256" key="4">
    <source>
        <dbReference type="ARBA" id="ARBA00023001"/>
    </source>
</evidence>
<feature type="compositionally biased region" description="Basic and acidic residues" evidence="9">
    <location>
        <begin position="205"/>
        <end position="241"/>
    </location>
</feature>
<dbReference type="InterPro" id="IPR012291">
    <property type="entry name" value="CBM2_carb-bd_dom_sf"/>
</dbReference>
<feature type="transmembrane region" description="Helical" evidence="10">
    <location>
        <begin position="12"/>
        <end position="31"/>
    </location>
</feature>
<keyword evidence="2" id="KW-0732">Signal</keyword>
<dbReference type="Gene3D" id="3.20.20.80">
    <property type="entry name" value="Glycosidases"/>
    <property type="match status" value="1"/>
</dbReference>
<keyword evidence="10" id="KW-1133">Transmembrane helix</keyword>
<dbReference type="InterPro" id="IPR001547">
    <property type="entry name" value="Glyco_hydro_5"/>
</dbReference>
<keyword evidence="3 8" id="KW-0378">Hydrolase</keyword>
<evidence type="ECO:0000256" key="5">
    <source>
        <dbReference type="ARBA" id="ARBA00023277"/>
    </source>
</evidence>
<accession>A0A1T4LVZ4</accession>
<keyword evidence="6 8" id="KW-0326">Glycosidase</keyword>
<organism evidence="12 13">
    <name type="scientific">Eubacterium ruminantium</name>
    <dbReference type="NCBI Taxonomy" id="42322"/>
    <lineage>
        <taxon>Bacteria</taxon>
        <taxon>Bacillati</taxon>
        <taxon>Bacillota</taxon>
        <taxon>Clostridia</taxon>
        <taxon>Eubacteriales</taxon>
        <taxon>Eubacteriaceae</taxon>
        <taxon>Eubacterium</taxon>
    </lineage>
</organism>
<proteinExistence type="inferred from homology"/>
<reference evidence="12 13" key="1">
    <citation type="submission" date="2017-02" db="EMBL/GenBank/DDBJ databases">
        <authorList>
            <person name="Peterson S.W."/>
        </authorList>
    </citation>
    <scope>NUCLEOTIDE SEQUENCE [LARGE SCALE GENOMIC DNA]</scope>
    <source>
        <strain evidence="12 13">ATCC 17233</strain>
    </source>
</reference>
<evidence type="ECO:0000256" key="2">
    <source>
        <dbReference type="ARBA" id="ARBA00022729"/>
    </source>
</evidence>
<keyword evidence="10" id="KW-0472">Membrane</keyword>
<keyword evidence="13" id="KW-1185">Reference proteome</keyword>
<feature type="domain" description="CBM2" evidence="11">
    <location>
        <begin position="95"/>
        <end position="188"/>
    </location>
</feature>
<dbReference type="Proteomes" id="UP000189857">
    <property type="component" value="Unassembled WGS sequence"/>
</dbReference>
<evidence type="ECO:0000256" key="1">
    <source>
        <dbReference type="ARBA" id="ARBA00000966"/>
    </source>
</evidence>
<dbReference type="GO" id="GO:0030245">
    <property type="term" value="P:cellulose catabolic process"/>
    <property type="evidence" value="ECO:0007669"/>
    <property type="project" value="UniProtKB-KW"/>
</dbReference>
<dbReference type="GO" id="GO:0030247">
    <property type="term" value="F:polysaccharide binding"/>
    <property type="evidence" value="ECO:0007669"/>
    <property type="project" value="InterPro"/>
</dbReference>
<evidence type="ECO:0000256" key="8">
    <source>
        <dbReference type="RuleBase" id="RU361153"/>
    </source>
</evidence>
<evidence type="ECO:0000256" key="3">
    <source>
        <dbReference type="ARBA" id="ARBA00022801"/>
    </source>
</evidence>
<evidence type="ECO:0000259" key="11">
    <source>
        <dbReference type="SMART" id="SM00637"/>
    </source>
</evidence>
<evidence type="ECO:0000256" key="10">
    <source>
        <dbReference type="SAM" id="Phobius"/>
    </source>
</evidence>
<dbReference type="PANTHER" id="PTHR34142:SF1">
    <property type="entry name" value="GLYCOSIDE HYDROLASE FAMILY 5 DOMAIN-CONTAINING PROTEIN"/>
    <property type="match status" value="1"/>
</dbReference>
<dbReference type="OrthoDB" id="154460at2"/>
<evidence type="ECO:0000256" key="6">
    <source>
        <dbReference type="ARBA" id="ARBA00023295"/>
    </source>
</evidence>
<dbReference type="EMBL" id="FUXA01000006">
    <property type="protein sequence ID" value="SJZ58855.1"/>
    <property type="molecule type" value="Genomic_DNA"/>
</dbReference>
<dbReference type="Pfam" id="PF00150">
    <property type="entry name" value="Cellulase"/>
    <property type="match status" value="1"/>
</dbReference>
<dbReference type="SMART" id="SM00637">
    <property type="entry name" value="CBD_II"/>
    <property type="match status" value="1"/>
</dbReference>
<evidence type="ECO:0000313" key="13">
    <source>
        <dbReference type="Proteomes" id="UP000189857"/>
    </source>
</evidence>
<dbReference type="SUPFAM" id="SSF51445">
    <property type="entry name" value="(Trans)glycosidases"/>
    <property type="match status" value="1"/>
</dbReference>
<evidence type="ECO:0000256" key="9">
    <source>
        <dbReference type="SAM" id="MobiDB-lite"/>
    </source>
</evidence>
<evidence type="ECO:0000256" key="7">
    <source>
        <dbReference type="ARBA" id="ARBA00023326"/>
    </source>
</evidence>
<comment type="catalytic activity">
    <reaction evidence="1 8">
        <text>Endohydrolysis of (1-&gt;4)-beta-D-glucosidic linkages in cellulose, lichenin and cereal beta-D-glucans.</text>
        <dbReference type="EC" id="3.2.1.4"/>
    </reaction>
</comment>
<comment type="similarity">
    <text evidence="8">Belongs to the glycosyl hydrolase 5 (cellulase A) family.</text>
</comment>
<dbReference type="EC" id="3.2.1.4" evidence="8"/>
<dbReference type="InterPro" id="IPR018087">
    <property type="entry name" value="Glyco_hydro_5_CS"/>
</dbReference>
<dbReference type="InterPro" id="IPR001919">
    <property type="entry name" value="CBD2"/>
</dbReference>
<dbReference type="Pfam" id="PF00553">
    <property type="entry name" value="CBM_2"/>
    <property type="match status" value="1"/>
</dbReference>
<keyword evidence="7 8" id="KW-0624">Polysaccharide degradation</keyword>
<dbReference type="InterPro" id="IPR008965">
    <property type="entry name" value="CBM2/CBM3_carb-bd_dom_sf"/>
</dbReference>
<keyword evidence="5 8" id="KW-0119">Carbohydrate metabolism</keyword>
<evidence type="ECO:0000313" key="12">
    <source>
        <dbReference type="EMBL" id="SJZ58855.1"/>
    </source>
</evidence>
<feature type="region of interest" description="Disordered" evidence="9">
    <location>
        <begin position="58"/>
        <end position="87"/>
    </location>
</feature>
<dbReference type="PROSITE" id="PS00659">
    <property type="entry name" value="GLYCOSYL_HYDROL_F5"/>
    <property type="match status" value="1"/>
</dbReference>
<dbReference type="InterPro" id="IPR017853">
    <property type="entry name" value="GH"/>
</dbReference>
<dbReference type="RefSeq" id="WP_078786812.1">
    <property type="nucleotide sequence ID" value="NZ_CACZYW010000001.1"/>
</dbReference>
<protein>
    <recommendedName>
        <fullName evidence="8">Endoglucanase</fullName>
        <ecNumber evidence="8">3.2.1.4</ecNumber>
    </recommendedName>
</protein>
<dbReference type="PANTHER" id="PTHR34142">
    <property type="entry name" value="ENDO-BETA-1,4-GLUCANASE A"/>
    <property type="match status" value="1"/>
</dbReference>
<dbReference type="GO" id="GO:0008810">
    <property type="term" value="F:cellulase activity"/>
    <property type="evidence" value="ECO:0007669"/>
    <property type="project" value="UniProtKB-EC"/>
</dbReference>
<dbReference type="Gene3D" id="2.60.40.290">
    <property type="match status" value="1"/>
</dbReference>
<name>A0A1T4LVZ4_9FIRM</name>
<gene>
    <name evidence="12" type="ORF">SAMN02745110_00965</name>
</gene>
<keyword evidence="4 8" id="KW-0136">Cellulose degradation</keyword>
<feature type="compositionally biased region" description="Basic and acidic residues" evidence="9">
    <location>
        <begin position="62"/>
        <end position="85"/>
    </location>
</feature>
<sequence>MEEKNKFSKGTFIAIAVLALCVIGLVAFIIGDKTKKKKDTDKDTEAVVTTEEVTIASTGEATQEKTEVTTEAKKEEKKDKTDKKKNPLLSSKSPVYLKIDDSGSWQNGSNYVRQFNVELYNNGDTDLDDWKVVFQMDKDVKLSDNWSGKYDLKDGNITVTAVDYNKTVKVKEMINFGFQVVYTSEDSCNKPYEIKLFNGSEEIKGKAEDESKKEDKKDEKKDDNKDDKKDTTEKKAEKKAESGSPYEVHGKLKLKGVDIVDKNGEKYQLQGVSTHGIAWFPDYVNKDAFKTFRDDWGVNLMRIAMYTDEGMGYCTDGDKEKTKKLVCDGVDYATELGMYVIVDWHILHDLTPMKYKDEAAAFFEEISSKYKNNGNVIYEICNEPNGGTSWAEVKEYAEEIIPIIRKNSPDAIIIVGTPNWSQEVDKASEDPLKFDNIMYAVHFYAATHKDDIRNKVTVARDAGCAVFISEFSICDASGNGGIDYDSAEEWMDMLDKNNISYAIWNLSNKNETSSLIDSSCDKKSGWEDDDLSETGIWYKEHLNK</sequence>
<feature type="region of interest" description="Disordered" evidence="9">
    <location>
        <begin position="205"/>
        <end position="246"/>
    </location>
</feature>